<evidence type="ECO:0000256" key="3">
    <source>
        <dbReference type="ARBA" id="ARBA00022692"/>
    </source>
</evidence>
<feature type="transmembrane region" description="Helical" evidence="8">
    <location>
        <begin position="177"/>
        <end position="202"/>
    </location>
</feature>
<feature type="domain" description="EF-hand" evidence="9">
    <location>
        <begin position="454"/>
        <end position="489"/>
    </location>
</feature>
<gene>
    <name evidence="11" type="ORF">FSP39_012912</name>
</gene>
<dbReference type="InterPro" id="IPR011701">
    <property type="entry name" value="MFS"/>
</dbReference>
<feature type="compositionally biased region" description="Acidic residues" evidence="7">
    <location>
        <begin position="755"/>
        <end position="771"/>
    </location>
</feature>
<dbReference type="PANTHER" id="PTHR23504">
    <property type="entry name" value="MAJOR FACILITATOR SUPERFAMILY DOMAIN-CONTAINING PROTEIN 10"/>
    <property type="match status" value="1"/>
</dbReference>
<dbReference type="Pfam" id="PF07690">
    <property type="entry name" value="MFS_1"/>
    <property type="match status" value="1"/>
</dbReference>
<proteinExistence type="predicted"/>
<evidence type="ECO:0000313" key="11">
    <source>
        <dbReference type="EMBL" id="KAK3095294.1"/>
    </source>
</evidence>
<feature type="compositionally biased region" description="Low complexity" evidence="7">
    <location>
        <begin position="787"/>
        <end position="814"/>
    </location>
</feature>
<feature type="compositionally biased region" description="Polar residues" evidence="7">
    <location>
        <begin position="599"/>
        <end position="609"/>
    </location>
</feature>
<dbReference type="InterPro" id="IPR036259">
    <property type="entry name" value="MFS_trans_sf"/>
</dbReference>
<dbReference type="InterPro" id="IPR020846">
    <property type="entry name" value="MFS_dom"/>
</dbReference>
<evidence type="ECO:0000259" key="10">
    <source>
        <dbReference type="PROSITE" id="PS50850"/>
    </source>
</evidence>
<feature type="transmembrane region" description="Helical" evidence="8">
    <location>
        <begin position="25"/>
        <end position="46"/>
    </location>
</feature>
<feature type="region of interest" description="Disordered" evidence="7">
    <location>
        <begin position="561"/>
        <end position="897"/>
    </location>
</feature>
<dbReference type="PROSITE" id="PS00216">
    <property type="entry name" value="SUGAR_TRANSPORT_1"/>
    <property type="match status" value="1"/>
</dbReference>
<organism evidence="11 12">
    <name type="scientific">Pinctada imbricata</name>
    <name type="common">Atlantic pearl-oyster</name>
    <name type="synonym">Pinctada martensii</name>
    <dbReference type="NCBI Taxonomy" id="66713"/>
    <lineage>
        <taxon>Eukaryota</taxon>
        <taxon>Metazoa</taxon>
        <taxon>Spiralia</taxon>
        <taxon>Lophotrochozoa</taxon>
        <taxon>Mollusca</taxon>
        <taxon>Bivalvia</taxon>
        <taxon>Autobranchia</taxon>
        <taxon>Pteriomorphia</taxon>
        <taxon>Pterioida</taxon>
        <taxon>Pterioidea</taxon>
        <taxon>Pteriidae</taxon>
        <taxon>Pinctada</taxon>
    </lineage>
</organism>
<comment type="subcellular location">
    <subcellularLocation>
        <location evidence="1">Membrane</location>
        <topology evidence="1">Multi-pass membrane protein</topology>
    </subcellularLocation>
</comment>
<feature type="compositionally biased region" description="Polar residues" evidence="7">
    <location>
        <begin position="565"/>
        <end position="579"/>
    </location>
</feature>
<reference evidence="11" key="1">
    <citation type="submission" date="2019-08" db="EMBL/GenBank/DDBJ databases">
        <title>The improved chromosome-level genome for the pearl oyster Pinctada fucata martensii using PacBio sequencing and Hi-C.</title>
        <authorList>
            <person name="Zheng Z."/>
        </authorList>
    </citation>
    <scope>NUCLEOTIDE SEQUENCE</scope>
    <source>
        <strain evidence="11">ZZ-2019</strain>
        <tissue evidence="11">Adductor muscle</tissue>
    </source>
</reference>
<feature type="compositionally biased region" description="Acidic residues" evidence="7">
    <location>
        <begin position="621"/>
        <end position="634"/>
    </location>
</feature>
<keyword evidence="2" id="KW-0813">Transport</keyword>
<feature type="transmembrane region" description="Helical" evidence="8">
    <location>
        <begin position="315"/>
        <end position="332"/>
    </location>
</feature>
<dbReference type="GO" id="GO:0022857">
    <property type="term" value="F:transmembrane transporter activity"/>
    <property type="evidence" value="ECO:0007669"/>
    <property type="project" value="InterPro"/>
</dbReference>
<keyword evidence="5 8" id="KW-1133">Transmembrane helix</keyword>
<dbReference type="CDD" id="cd00051">
    <property type="entry name" value="EFh"/>
    <property type="match status" value="1"/>
</dbReference>
<evidence type="ECO:0000256" key="5">
    <source>
        <dbReference type="ARBA" id="ARBA00022989"/>
    </source>
</evidence>
<comment type="caution">
    <text evidence="11">The sequence shown here is derived from an EMBL/GenBank/DDBJ whole genome shotgun (WGS) entry which is preliminary data.</text>
</comment>
<evidence type="ECO:0000256" key="6">
    <source>
        <dbReference type="ARBA" id="ARBA00023136"/>
    </source>
</evidence>
<feature type="compositionally biased region" description="Acidic residues" evidence="7">
    <location>
        <begin position="695"/>
        <end position="726"/>
    </location>
</feature>
<feature type="transmembrane region" description="Helical" evidence="8">
    <location>
        <begin position="119"/>
        <end position="136"/>
    </location>
</feature>
<dbReference type="PROSITE" id="PS00018">
    <property type="entry name" value="EF_HAND_1"/>
    <property type="match status" value="1"/>
</dbReference>
<keyword evidence="4" id="KW-0106">Calcium</keyword>
<evidence type="ECO:0000256" key="8">
    <source>
        <dbReference type="SAM" id="Phobius"/>
    </source>
</evidence>
<accession>A0AA89BYL2</accession>
<feature type="compositionally biased region" description="Low complexity" evidence="7">
    <location>
        <begin position="727"/>
        <end position="754"/>
    </location>
</feature>
<feature type="transmembrane region" description="Helical" evidence="8">
    <location>
        <begin position="344"/>
        <end position="362"/>
    </location>
</feature>
<evidence type="ECO:0000256" key="7">
    <source>
        <dbReference type="SAM" id="MobiDB-lite"/>
    </source>
</evidence>
<keyword evidence="6 8" id="KW-0472">Membrane</keyword>
<evidence type="ECO:0000256" key="1">
    <source>
        <dbReference type="ARBA" id="ARBA00004141"/>
    </source>
</evidence>
<feature type="transmembrane region" description="Helical" evidence="8">
    <location>
        <begin position="208"/>
        <end position="232"/>
    </location>
</feature>
<dbReference type="PANTHER" id="PTHR23504:SF31">
    <property type="entry name" value="MAJOR FACILITATOR SUPERFAMILY DOMAIN-CONTAINING PROTEIN 10"/>
    <property type="match status" value="1"/>
</dbReference>
<dbReference type="AlphaFoldDB" id="A0AA89BYL2"/>
<evidence type="ECO:0000256" key="4">
    <source>
        <dbReference type="ARBA" id="ARBA00022837"/>
    </source>
</evidence>
<dbReference type="Gene3D" id="1.10.238.10">
    <property type="entry name" value="EF-hand"/>
    <property type="match status" value="1"/>
</dbReference>
<dbReference type="CDD" id="cd17389">
    <property type="entry name" value="MFS_MFSD10"/>
    <property type="match status" value="1"/>
</dbReference>
<feature type="compositionally biased region" description="Basic and acidic residues" evidence="7">
    <location>
        <begin position="858"/>
        <end position="890"/>
    </location>
</feature>
<dbReference type="SUPFAM" id="SSF47473">
    <property type="entry name" value="EF-hand"/>
    <property type="match status" value="1"/>
</dbReference>
<dbReference type="Proteomes" id="UP001186944">
    <property type="component" value="Unassembled WGS sequence"/>
</dbReference>
<dbReference type="InterPro" id="IPR005829">
    <property type="entry name" value="Sugar_transporter_CS"/>
</dbReference>
<dbReference type="GO" id="GO:0005509">
    <property type="term" value="F:calcium ion binding"/>
    <property type="evidence" value="ECO:0007669"/>
    <property type="project" value="InterPro"/>
</dbReference>
<keyword evidence="3 8" id="KW-0812">Transmembrane</keyword>
<feature type="transmembrane region" description="Helical" evidence="8">
    <location>
        <begin position="285"/>
        <end position="303"/>
    </location>
</feature>
<feature type="compositionally biased region" description="Low complexity" evidence="7">
    <location>
        <begin position="847"/>
        <end position="857"/>
    </location>
</feature>
<feature type="transmembrane region" description="Helical" evidence="8">
    <location>
        <begin position="86"/>
        <end position="107"/>
    </location>
</feature>
<dbReference type="SUPFAM" id="SSF103473">
    <property type="entry name" value="MFS general substrate transporter"/>
    <property type="match status" value="1"/>
</dbReference>
<dbReference type="FunFam" id="1.20.1250.20:FF:000223">
    <property type="entry name" value="Major facilitator superfamily domain-containing protein"/>
    <property type="match status" value="1"/>
</dbReference>
<feature type="compositionally biased region" description="Acidic residues" evidence="7">
    <location>
        <begin position="815"/>
        <end position="836"/>
    </location>
</feature>
<dbReference type="EMBL" id="VSWD01000008">
    <property type="protein sequence ID" value="KAK3095294.1"/>
    <property type="molecule type" value="Genomic_DNA"/>
</dbReference>
<dbReference type="PROSITE" id="PS50222">
    <property type="entry name" value="EF_HAND_2"/>
    <property type="match status" value="1"/>
</dbReference>
<dbReference type="PROSITE" id="PS50850">
    <property type="entry name" value="MFS"/>
    <property type="match status" value="1"/>
</dbReference>
<name>A0AA89BYL2_PINIB</name>
<dbReference type="InterPro" id="IPR011992">
    <property type="entry name" value="EF-hand-dom_pair"/>
</dbReference>
<dbReference type="InterPro" id="IPR002048">
    <property type="entry name" value="EF_hand_dom"/>
</dbReference>
<dbReference type="GO" id="GO:0031526">
    <property type="term" value="C:brush border membrane"/>
    <property type="evidence" value="ECO:0007669"/>
    <property type="project" value="TreeGrafter"/>
</dbReference>
<feature type="compositionally biased region" description="Low complexity" evidence="7">
    <location>
        <begin position="580"/>
        <end position="598"/>
    </location>
</feature>
<evidence type="ECO:0000313" key="12">
    <source>
        <dbReference type="Proteomes" id="UP001186944"/>
    </source>
</evidence>
<evidence type="ECO:0000256" key="2">
    <source>
        <dbReference type="ARBA" id="ARBA00022448"/>
    </source>
</evidence>
<sequence>MTSDAMKTEQDEGVRKAEKEANRTAYIVFLSLIIDLLAFTLILPLLPSLLDYYGTQKDGLYSTIKDSVSSFRDLVGAPDTPRWNSVLFGGLIGSLFSFLQFLASPVMGAASDVYGRKPVLVISMIGVALSYALWAISHNFTLFVFARIVGGLSKGNVSLSTAVVADIFPPEKRGRGMALIGVAFSVGFVFGPLIGAGFSVYARQQQEAFYTIPALFALTLAVIDIIFISLFFKETLPQDRRAKSISSGWQKTSHLINPISLFKFSSVEKISKADLSSLQHIGSIYFLYLLMYSGLEFTLTFLVHNRLSYNSMQQGRMFFYIGTVMALVQGGYVRRIPAGKETKIATMGLTLLIPAFIMMAFAQTAWLMYLGLTLFAFASATVVPCLTTMVSSYGGTDQKGVVTGVFRSLGALARALGPVIFSTELVSDFAKHATNGRMGKTEVRKFLQSQNLDPSEAFLEEIFSEHDKDKNYELNEEEFRAWMKDRTHSLEEMRDFIKSSLDVLFPGAEKVPISDLMDVLCQRGDPFNDLERENALITLKQMDSNDDDHIDKRELGMCLYPTNGREGNNVQETNDESVSQEATETQENQQLNETQQGNDDVTQETNQEVAQEDSENKESQEETQQESENQEETQQESQQESENQEETQQESQQESENQEETQQESDNKEESQLETQQESENQEETQQETEHQEETQQESENQEESQQETENQEETQQETEQQEETQQESGNQEEIQQETENQVETQQESGNQEETQQESENQEETQQEETQQESGNQEETQQESENQEGTQQDSENQEGTQQESGNQEGTQQESENQEESQQESENQEESQQESENQEGTQHETENQEGTENNQEVTNDNKEDTDKEGQNQTQDDKTDEQVQDDAHKDVTQENTDAS</sequence>
<evidence type="ECO:0000259" key="9">
    <source>
        <dbReference type="PROSITE" id="PS50222"/>
    </source>
</evidence>
<evidence type="ECO:0008006" key="13">
    <source>
        <dbReference type="Google" id="ProtNLM"/>
    </source>
</evidence>
<feature type="transmembrane region" description="Helical" evidence="8">
    <location>
        <begin position="142"/>
        <end position="165"/>
    </location>
</feature>
<dbReference type="Gene3D" id="1.20.1250.20">
    <property type="entry name" value="MFS general substrate transporter like domains"/>
    <property type="match status" value="1"/>
</dbReference>
<dbReference type="InterPro" id="IPR018247">
    <property type="entry name" value="EF_Hand_1_Ca_BS"/>
</dbReference>
<keyword evidence="12" id="KW-1185">Reference proteome</keyword>
<protein>
    <recommendedName>
        <fullName evidence="13">Major facilitator superfamily domain-containing protein 10</fullName>
    </recommendedName>
</protein>
<feature type="domain" description="Major facilitator superfamily (MFS) profile" evidence="10">
    <location>
        <begin position="24"/>
        <end position="468"/>
    </location>
</feature>